<feature type="transmembrane region" description="Helical" evidence="2">
    <location>
        <begin position="52"/>
        <end position="69"/>
    </location>
</feature>
<comment type="caution">
    <text evidence="3">The sequence shown here is derived from an EMBL/GenBank/DDBJ whole genome shotgun (WGS) entry which is preliminary data.</text>
</comment>
<reference evidence="3 4" key="1">
    <citation type="journal article" date="2014" name="Int. J. Syst. Evol. Microbiol.">
        <title>Streptomyces hoynatensis sp. nov., isolated from deep marine sediment.</title>
        <authorList>
            <person name="Veyisoglu A."/>
            <person name="Sahin N."/>
        </authorList>
    </citation>
    <scope>NUCLEOTIDE SEQUENCE [LARGE SCALE GENOMIC DNA]</scope>
    <source>
        <strain evidence="3 4">KCTC 29097</strain>
    </source>
</reference>
<keyword evidence="2" id="KW-1133">Transmembrane helix</keyword>
<gene>
    <name evidence="3" type="ORF">D7294_09890</name>
</gene>
<keyword evidence="2" id="KW-0472">Membrane</keyword>
<keyword evidence="2" id="KW-0812">Transmembrane</keyword>
<evidence type="ECO:0000313" key="4">
    <source>
        <dbReference type="Proteomes" id="UP000272474"/>
    </source>
</evidence>
<dbReference type="Proteomes" id="UP000272474">
    <property type="component" value="Unassembled WGS sequence"/>
</dbReference>
<feature type="transmembrane region" description="Helical" evidence="2">
    <location>
        <begin position="76"/>
        <end position="94"/>
    </location>
</feature>
<evidence type="ECO:0000313" key="3">
    <source>
        <dbReference type="EMBL" id="RKN44090.1"/>
    </source>
</evidence>
<proteinExistence type="predicted"/>
<dbReference type="AlphaFoldDB" id="A0A3A9Z788"/>
<feature type="transmembrane region" description="Helical" evidence="2">
    <location>
        <begin position="12"/>
        <end position="32"/>
    </location>
</feature>
<organism evidence="3 4">
    <name type="scientific">Streptomyces hoynatensis</name>
    <dbReference type="NCBI Taxonomy" id="1141874"/>
    <lineage>
        <taxon>Bacteria</taxon>
        <taxon>Bacillati</taxon>
        <taxon>Actinomycetota</taxon>
        <taxon>Actinomycetes</taxon>
        <taxon>Kitasatosporales</taxon>
        <taxon>Streptomycetaceae</taxon>
        <taxon>Streptomyces</taxon>
    </lineage>
</organism>
<keyword evidence="4" id="KW-1185">Reference proteome</keyword>
<name>A0A3A9Z788_9ACTN</name>
<evidence type="ECO:0000256" key="1">
    <source>
        <dbReference type="SAM" id="MobiDB-lite"/>
    </source>
</evidence>
<feature type="region of interest" description="Disordered" evidence="1">
    <location>
        <begin position="129"/>
        <end position="148"/>
    </location>
</feature>
<accession>A0A3A9Z788</accession>
<dbReference type="OrthoDB" id="4222971at2"/>
<evidence type="ECO:0000256" key="2">
    <source>
        <dbReference type="SAM" id="Phobius"/>
    </source>
</evidence>
<sequence length="148" mass="15768">MARLARAHLGRRGGFLLLVGLGEVVWGFQFRFDPAPNPRGLTLLTEVAPLRAWAWLWVVSGLLAALAACVRSRGDWLGFAAALTPPMMWLAAYLTAACSGEYPRGLWLAAYYSATHVGVCLWASATPEHAPPPRPGPTASAAREGTAG</sequence>
<protein>
    <submittedName>
        <fullName evidence="3">Uncharacterized protein</fullName>
    </submittedName>
</protein>
<dbReference type="EMBL" id="RBAL01000004">
    <property type="protein sequence ID" value="RKN44090.1"/>
    <property type="molecule type" value="Genomic_DNA"/>
</dbReference>